<dbReference type="InterPro" id="IPR050170">
    <property type="entry name" value="TruD_pseudoU_synthase"/>
</dbReference>
<dbReference type="GO" id="GO:0003723">
    <property type="term" value="F:RNA binding"/>
    <property type="evidence" value="ECO:0007669"/>
    <property type="project" value="InterPro"/>
</dbReference>
<dbReference type="HAMAP" id="MF_01082">
    <property type="entry name" value="TruD"/>
    <property type="match status" value="1"/>
</dbReference>
<dbReference type="PROSITE" id="PS01268">
    <property type="entry name" value="UPF0024"/>
    <property type="match status" value="1"/>
</dbReference>
<evidence type="ECO:0000313" key="7">
    <source>
        <dbReference type="Proteomes" id="UP000295531"/>
    </source>
</evidence>
<dbReference type="GO" id="GO:0031119">
    <property type="term" value="P:tRNA pseudouridine synthesis"/>
    <property type="evidence" value="ECO:0007669"/>
    <property type="project" value="UniProtKB-UniRule"/>
</dbReference>
<organism evidence="6 7">
    <name type="scientific">Idiomarina aquatica</name>
    <dbReference type="NCBI Taxonomy" id="1327752"/>
    <lineage>
        <taxon>Bacteria</taxon>
        <taxon>Pseudomonadati</taxon>
        <taxon>Pseudomonadota</taxon>
        <taxon>Gammaproteobacteria</taxon>
        <taxon>Alteromonadales</taxon>
        <taxon>Idiomarinaceae</taxon>
        <taxon>Idiomarina</taxon>
    </lineage>
</organism>
<feature type="domain" description="TRUD" evidence="5">
    <location>
        <begin position="159"/>
        <end position="311"/>
    </location>
</feature>
<dbReference type="CDD" id="cd02575">
    <property type="entry name" value="PseudoU_synth_EcTruD"/>
    <property type="match status" value="1"/>
</dbReference>
<comment type="similarity">
    <text evidence="1 4">Belongs to the pseudouridine synthase TruD family.</text>
</comment>
<sequence>MSSISEPFQLSWPTLNQQKTTASFKQQPADFRVREVLDVDDEGEGEHQWLWIKKTGANTRFVAEQLAKFAGVHPRNVSFSGMKDRNAVTWQWFSIQLPGKDTLDWQQMMLEGVEVERVIRRTKKLKTGFHKANAFTIRLRDVADTERFEKNWQALCSQGTLNYFGAQRFGFNGSNLLNGRQWISAERPAKIAKGKRSIWLSAMRSYLFNQVVAARYQQYQFMPLAGDCVMLQGSQSVFIAEQWDDELLSRLASADIQLTGPMPGEDGVGNVTTDALQFETSQLAQFDDWIADFAKVRLKAARRPYRLLLQQPELMWQNQDAIISFTLPTGSFATACINELIDLAVTENDENSVE</sequence>
<keyword evidence="3 4" id="KW-0413">Isomerase</keyword>
<proteinExistence type="inferred from homology"/>
<reference evidence="6 7" key="1">
    <citation type="submission" date="2019-03" db="EMBL/GenBank/DDBJ databases">
        <title>Freshwater and sediment microbial communities from various areas in North America, analyzing microbe dynamics in response to fracking.</title>
        <authorList>
            <person name="Lamendella R."/>
        </authorList>
    </citation>
    <scope>NUCLEOTIDE SEQUENCE [LARGE SCALE GENOMIC DNA]</scope>
    <source>
        <strain evidence="6 7">18_TX</strain>
    </source>
</reference>
<evidence type="ECO:0000256" key="3">
    <source>
        <dbReference type="ARBA" id="ARBA00023235"/>
    </source>
</evidence>
<dbReference type="InterPro" id="IPR042214">
    <property type="entry name" value="TruD_catalytic"/>
</dbReference>
<dbReference type="AlphaFoldDB" id="A0A4R6PPT9"/>
<dbReference type="Pfam" id="PF01142">
    <property type="entry name" value="TruD"/>
    <property type="match status" value="2"/>
</dbReference>
<dbReference type="InterPro" id="IPR011760">
    <property type="entry name" value="PsdUridine_synth_TruD_insert"/>
</dbReference>
<keyword evidence="2 4" id="KW-0819">tRNA processing</keyword>
<gene>
    <name evidence="4" type="primary">truD</name>
    <name evidence="6" type="ORF">DEU29_10176</name>
</gene>
<evidence type="ECO:0000256" key="4">
    <source>
        <dbReference type="HAMAP-Rule" id="MF_01082"/>
    </source>
</evidence>
<dbReference type="InterPro" id="IPR020103">
    <property type="entry name" value="PsdUridine_synth_cat_dom_sf"/>
</dbReference>
<dbReference type="PROSITE" id="PS50984">
    <property type="entry name" value="TRUD"/>
    <property type="match status" value="1"/>
</dbReference>
<dbReference type="Proteomes" id="UP000295531">
    <property type="component" value="Unassembled WGS sequence"/>
</dbReference>
<dbReference type="PANTHER" id="PTHR47811:SF1">
    <property type="entry name" value="TRNA PSEUDOURIDINE SYNTHASE D"/>
    <property type="match status" value="1"/>
</dbReference>
<feature type="active site" description="Nucleophile" evidence="4">
    <location>
        <position position="84"/>
    </location>
</feature>
<dbReference type="GO" id="GO:0160150">
    <property type="term" value="F:tRNA pseudouridine(13) synthase activity"/>
    <property type="evidence" value="ECO:0007669"/>
    <property type="project" value="UniProtKB-EC"/>
</dbReference>
<dbReference type="InterPro" id="IPR043165">
    <property type="entry name" value="TruD_insert_sf"/>
</dbReference>
<evidence type="ECO:0000259" key="5">
    <source>
        <dbReference type="PROSITE" id="PS50984"/>
    </source>
</evidence>
<dbReference type="EC" id="5.4.99.27" evidence="4"/>
<dbReference type="GO" id="GO:0005829">
    <property type="term" value="C:cytosol"/>
    <property type="evidence" value="ECO:0007669"/>
    <property type="project" value="TreeGrafter"/>
</dbReference>
<dbReference type="InterPro" id="IPR001656">
    <property type="entry name" value="PsdUridine_synth_TruD"/>
</dbReference>
<evidence type="ECO:0000256" key="2">
    <source>
        <dbReference type="ARBA" id="ARBA00022694"/>
    </source>
</evidence>
<accession>A0A4R6PPT9</accession>
<dbReference type="InterPro" id="IPR020119">
    <property type="entry name" value="PsdUridine_synth_TruD_CS"/>
</dbReference>
<dbReference type="Gene3D" id="3.30.2350.20">
    <property type="entry name" value="TruD, catalytic domain"/>
    <property type="match status" value="1"/>
</dbReference>
<dbReference type="SUPFAM" id="SSF55120">
    <property type="entry name" value="Pseudouridine synthase"/>
    <property type="match status" value="1"/>
</dbReference>
<dbReference type="Gene3D" id="3.30.2340.10">
    <property type="entry name" value="TruD, insertion domain"/>
    <property type="match status" value="1"/>
</dbReference>
<evidence type="ECO:0000313" key="6">
    <source>
        <dbReference type="EMBL" id="TDP40532.1"/>
    </source>
</evidence>
<comment type="catalytic activity">
    <reaction evidence="4">
        <text>uridine(13) in tRNA = pseudouridine(13) in tRNA</text>
        <dbReference type="Rhea" id="RHEA:42540"/>
        <dbReference type="Rhea" id="RHEA-COMP:10105"/>
        <dbReference type="Rhea" id="RHEA-COMP:10106"/>
        <dbReference type="ChEBI" id="CHEBI:65314"/>
        <dbReference type="ChEBI" id="CHEBI:65315"/>
        <dbReference type="EC" id="5.4.99.27"/>
    </reaction>
</comment>
<keyword evidence="7" id="KW-1185">Reference proteome</keyword>
<dbReference type="NCBIfam" id="TIGR00094">
    <property type="entry name" value="tRNA_TruD_broad"/>
    <property type="match status" value="1"/>
</dbReference>
<dbReference type="RefSeq" id="WP_133538217.1">
    <property type="nucleotide sequence ID" value="NZ_SNXI01000001.1"/>
</dbReference>
<dbReference type="EMBL" id="SNXI01000001">
    <property type="protein sequence ID" value="TDP40532.1"/>
    <property type="molecule type" value="Genomic_DNA"/>
</dbReference>
<dbReference type="OrthoDB" id="1550679at2"/>
<comment type="function">
    <text evidence="4">Responsible for synthesis of pseudouridine from uracil-13 in transfer RNAs.</text>
</comment>
<comment type="caution">
    <text evidence="6">The sequence shown here is derived from an EMBL/GenBank/DDBJ whole genome shotgun (WGS) entry which is preliminary data.</text>
</comment>
<evidence type="ECO:0000256" key="1">
    <source>
        <dbReference type="ARBA" id="ARBA00007953"/>
    </source>
</evidence>
<protein>
    <recommendedName>
        <fullName evidence="4">tRNA pseudouridine synthase D</fullName>
        <ecNumber evidence="4">5.4.99.27</ecNumber>
    </recommendedName>
    <alternativeName>
        <fullName evidence="4">tRNA pseudouridine(13) synthase</fullName>
    </alternativeName>
    <alternativeName>
        <fullName evidence="4">tRNA pseudouridylate synthase D</fullName>
    </alternativeName>
    <alternativeName>
        <fullName evidence="4">tRNA-uridine isomerase D</fullName>
    </alternativeName>
</protein>
<dbReference type="PANTHER" id="PTHR47811">
    <property type="entry name" value="TRNA PSEUDOURIDINE SYNTHASE D"/>
    <property type="match status" value="1"/>
</dbReference>
<name>A0A4R6PPT9_9GAMM</name>